<keyword evidence="1" id="KW-0812">Transmembrane</keyword>
<reference evidence="3" key="1">
    <citation type="submission" date="2015-07" db="EMBL/GenBank/DDBJ databases">
        <authorList>
            <person name="Rodrigo-Torres Lidia"/>
            <person name="Arahal R.David."/>
        </authorList>
    </citation>
    <scope>NUCLEOTIDE SEQUENCE [LARGE SCALE GENOMIC DNA]</scope>
    <source>
        <strain evidence="3">CECT 5096</strain>
    </source>
</reference>
<dbReference type="Proteomes" id="UP000049983">
    <property type="component" value="Unassembled WGS sequence"/>
</dbReference>
<sequence length="114" mass="12359">MDSFIDSIGLNTLLLAVHVAALLFAMLTWSILPPKRKRWPNSPITGGISILVAVYFVFRMLAVPQGPTANGSFADWYLIFSVVSVGMLPAATLFCFFVSGIVIGSLIANNLVKR</sequence>
<evidence type="ECO:0000313" key="2">
    <source>
        <dbReference type="EMBL" id="CTQ64499.1"/>
    </source>
</evidence>
<dbReference type="GeneID" id="97667867"/>
<evidence type="ECO:0000256" key="1">
    <source>
        <dbReference type="SAM" id="Phobius"/>
    </source>
</evidence>
<keyword evidence="1" id="KW-0472">Membrane</keyword>
<protein>
    <submittedName>
        <fullName evidence="2">Uncharacterized protein</fullName>
    </submittedName>
</protein>
<organism evidence="2 3">
    <name type="scientific">Roseibium album</name>
    <dbReference type="NCBI Taxonomy" id="311410"/>
    <lineage>
        <taxon>Bacteria</taxon>
        <taxon>Pseudomonadati</taxon>
        <taxon>Pseudomonadota</taxon>
        <taxon>Alphaproteobacteria</taxon>
        <taxon>Hyphomicrobiales</taxon>
        <taxon>Stappiaceae</taxon>
        <taxon>Roseibium</taxon>
    </lineage>
</organism>
<dbReference type="RefSeq" id="WP_055116299.1">
    <property type="nucleotide sequence ID" value="NZ_CXWA01000003.1"/>
</dbReference>
<dbReference type="EMBL" id="CXWC01000001">
    <property type="protein sequence ID" value="CTQ64499.1"/>
    <property type="molecule type" value="Genomic_DNA"/>
</dbReference>
<dbReference type="AlphaFoldDB" id="A0A0M6Z8W0"/>
<proteinExistence type="predicted"/>
<feature type="transmembrane region" description="Helical" evidence="1">
    <location>
        <begin position="44"/>
        <end position="64"/>
    </location>
</feature>
<keyword evidence="3" id="KW-1185">Reference proteome</keyword>
<keyword evidence="1" id="KW-1133">Transmembrane helix</keyword>
<name>A0A0M6Z8W0_9HYPH</name>
<gene>
    <name evidence="2" type="ORF">LA5096_00405</name>
</gene>
<feature type="transmembrane region" description="Helical" evidence="1">
    <location>
        <begin position="76"/>
        <end position="108"/>
    </location>
</feature>
<accession>A0A0M6Z8W0</accession>
<evidence type="ECO:0000313" key="3">
    <source>
        <dbReference type="Proteomes" id="UP000049983"/>
    </source>
</evidence>
<feature type="transmembrane region" description="Helical" evidence="1">
    <location>
        <begin position="12"/>
        <end position="32"/>
    </location>
</feature>